<comment type="caution">
    <text evidence="3">The sequence shown here is derived from an EMBL/GenBank/DDBJ whole genome shotgun (WGS) entry which is preliminary data.</text>
</comment>
<keyword evidence="4" id="KW-1185">Reference proteome</keyword>
<dbReference type="EMBL" id="JADGJD010000623">
    <property type="protein sequence ID" value="KAJ3049587.1"/>
    <property type="molecule type" value="Genomic_DNA"/>
</dbReference>
<dbReference type="PANTHER" id="PTHR46082">
    <property type="entry name" value="ATP/GTP-BINDING PROTEIN-RELATED"/>
    <property type="match status" value="1"/>
</dbReference>
<dbReference type="PANTHER" id="PTHR46082:SF6">
    <property type="entry name" value="AAA+ ATPASE DOMAIN-CONTAINING PROTEIN-RELATED"/>
    <property type="match status" value="1"/>
</dbReference>
<dbReference type="SUPFAM" id="SSF48452">
    <property type="entry name" value="TPR-like"/>
    <property type="match status" value="2"/>
</dbReference>
<keyword evidence="1" id="KW-0802">TPR repeat</keyword>
<dbReference type="InterPro" id="IPR019734">
    <property type="entry name" value="TPR_rpt"/>
</dbReference>
<feature type="compositionally biased region" description="Basic and acidic residues" evidence="2">
    <location>
        <begin position="535"/>
        <end position="544"/>
    </location>
</feature>
<evidence type="ECO:0000256" key="2">
    <source>
        <dbReference type="SAM" id="MobiDB-lite"/>
    </source>
</evidence>
<dbReference type="SMART" id="SM00028">
    <property type="entry name" value="TPR"/>
    <property type="match status" value="6"/>
</dbReference>
<dbReference type="Proteomes" id="UP001212841">
    <property type="component" value="Unassembled WGS sequence"/>
</dbReference>
<accession>A0AAD5S8Y6</accession>
<gene>
    <name evidence="3" type="primary">KLC3</name>
    <name evidence="3" type="ORF">HK097_009440</name>
</gene>
<dbReference type="Pfam" id="PF13374">
    <property type="entry name" value="TPR_10"/>
    <property type="match status" value="1"/>
</dbReference>
<evidence type="ECO:0000313" key="4">
    <source>
        <dbReference type="Proteomes" id="UP001212841"/>
    </source>
</evidence>
<evidence type="ECO:0000313" key="3">
    <source>
        <dbReference type="EMBL" id="KAJ3049587.1"/>
    </source>
</evidence>
<name>A0AAD5S8Y6_9FUNG</name>
<reference evidence="3" key="1">
    <citation type="submission" date="2020-05" db="EMBL/GenBank/DDBJ databases">
        <title>Phylogenomic resolution of chytrid fungi.</title>
        <authorList>
            <person name="Stajich J.E."/>
            <person name="Amses K."/>
            <person name="Simmons R."/>
            <person name="Seto K."/>
            <person name="Myers J."/>
            <person name="Bonds A."/>
            <person name="Quandt C.A."/>
            <person name="Barry K."/>
            <person name="Liu P."/>
            <person name="Grigoriev I."/>
            <person name="Longcore J.E."/>
            <person name="James T.Y."/>
        </authorList>
    </citation>
    <scope>NUCLEOTIDE SEQUENCE</scope>
    <source>
        <strain evidence="3">JEL0318</strain>
    </source>
</reference>
<dbReference type="InterPro" id="IPR053137">
    <property type="entry name" value="NLR-like"/>
</dbReference>
<evidence type="ECO:0000256" key="1">
    <source>
        <dbReference type="PROSITE-ProRule" id="PRU00339"/>
    </source>
</evidence>
<dbReference type="Pfam" id="PF13424">
    <property type="entry name" value="TPR_12"/>
    <property type="match status" value="2"/>
</dbReference>
<dbReference type="InterPro" id="IPR011990">
    <property type="entry name" value="TPR-like_helical_dom_sf"/>
</dbReference>
<proteinExistence type="predicted"/>
<dbReference type="Gene3D" id="1.25.40.10">
    <property type="entry name" value="Tetratricopeptide repeat domain"/>
    <property type="match status" value="2"/>
</dbReference>
<dbReference type="AlphaFoldDB" id="A0AAD5S8Y6"/>
<organism evidence="3 4">
    <name type="scientific">Rhizophlyctis rosea</name>
    <dbReference type="NCBI Taxonomy" id="64517"/>
    <lineage>
        <taxon>Eukaryota</taxon>
        <taxon>Fungi</taxon>
        <taxon>Fungi incertae sedis</taxon>
        <taxon>Chytridiomycota</taxon>
        <taxon>Chytridiomycota incertae sedis</taxon>
        <taxon>Chytridiomycetes</taxon>
        <taxon>Rhizophlyctidales</taxon>
        <taxon>Rhizophlyctidaceae</taxon>
        <taxon>Rhizophlyctis</taxon>
    </lineage>
</organism>
<dbReference type="PROSITE" id="PS50005">
    <property type="entry name" value="TPR"/>
    <property type="match status" value="1"/>
</dbReference>
<dbReference type="Pfam" id="PF13176">
    <property type="entry name" value="TPR_7"/>
    <property type="match status" value="1"/>
</dbReference>
<sequence>MLSELSLQGVHLSYLDAFIAQYGGQQKLAGLSTADVATKLIKRKSTTSIVNQLVEQNSTSVGTANWFISYSWKNEFLDTVDAVKQYFQDQKLDNVVIWIDIFCESQHDATEKTAAWWLGPYSSAISKIGNVLLVAEPWHDPTSLTDSRYVSVWKSLTKSNALTPFALNSCLFDLYACARTSSRFAFALSPFSLPAFTSSLEEDPYLFYTTLLSISTSTSTSTPANLNASLHHAITSSIGYDSLDRLLFALLFSSLVKTYYTHIAASKISQDEVTHANLLYSLGRLYLDQDRQSEMEPLYLECLNIRAELYGDDHRDTLKAATSLGESYAHQGKYEKAEKLYLEILERRKKALGSDHVDVFASMYNLATLYSQWGKEAEAERYYLDILKWKRKVLGEEHRDTLASLHNLAELYLARGLYAKAEPLAKEALVGRKATLGASNPDTLTTLTCLAGIYNDSGDYVKAEPLYVEVLEKRRDVLGEEDEATLVSLDLLAGLYKNKGEFDKAEELYKESLERRKAALGEDHPDVAVSGEQVEEVRKEKEEGTVEPVAAVTTAENEETKDQPTDLQRAASRRTTHTRTLSRLGKPHERQGSEWQQIIEEAGATVLDSSDATTTANKRNSTLGRAVTLTRPGTLGRRDRAATLTRSTLPRTQPTLTYALVPATGVTTTAQSCYSPTCSSDFTTHCYSTSCPRRFEQQVNRLLGEGSTLIGDSSTELQLSLPELKDREVSVEKEETESVSGKSLNVQVGTLAREEAKKKGFWKNMFGLKKKGKR</sequence>
<feature type="repeat" description="TPR" evidence="1">
    <location>
        <begin position="318"/>
        <end position="351"/>
    </location>
</feature>
<protein>
    <submittedName>
        <fullName evidence="3">Kinesin light chain 3</fullName>
    </submittedName>
</protein>
<feature type="region of interest" description="Disordered" evidence="2">
    <location>
        <begin position="519"/>
        <end position="592"/>
    </location>
</feature>